<proteinExistence type="predicted"/>
<dbReference type="Proteomes" id="UP000054217">
    <property type="component" value="Unassembled WGS sequence"/>
</dbReference>
<evidence type="ECO:0000313" key="1">
    <source>
        <dbReference type="EMBL" id="KIO08738.1"/>
    </source>
</evidence>
<dbReference type="HOGENOM" id="CLU_1321359_0_0_1"/>
<evidence type="ECO:0000313" key="2">
    <source>
        <dbReference type="Proteomes" id="UP000054217"/>
    </source>
</evidence>
<dbReference type="EMBL" id="KN831956">
    <property type="protein sequence ID" value="KIO08738.1"/>
    <property type="molecule type" value="Genomic_DNA"/>
</dbReference>
<name>A0A0C3JI34_PISTI</name>
<organism evidence="1 2">
    <name type="scientific">Pisolithus tinctorius Marx 270</name>
    <dbReference type="NCBI Taxonomy" id="870435"/>
    <lineage>
        <taxon>Eukaryota</taxon>
        <taxon>Fungi</taxon>
        <taxon>Dikarya</taxon>
        <taxon>Basidiomycota</taxon>
        <taxon>Agaricomycotina</taxon>
        <taxon>Agaricomycetes</taxon>
        <taxon>Agaricomycetidae</taxon>
        <taxon>Boletales</taxon>
        <taxon>Sclerodermatineae</taxon>
        <taxon>Pisolithaceae</taxon>
        <taxon>Pisolithus</taxon>
    </lineage>
</organism>
<dbReference type="InParanoid" id="A0A0C3JI34"/>
<reference evidence="2" key="2">
    <citation type="submission" date="2015-01" db="EMBL/GenBank/DDBJ databases">
        <title>Evolutionary Origins and Diversification of the Mycorrhizal Mutualists.</title>
        <authorList>
            <consortium name="DOE Joint Genome Institute"/>
            <consortium name="Mycorrhizal Genomics Consortium"/>
            <person name="Kohler A."/>
            <person name="Kuo A."/>
            <person name="Nagy L.G."/>
            <person name="Floudas D."/>
            <person name="Copeland A."/>
            <person name="Barry K.W."/>
            <person name="Cichocki N."/>
            <person name="Veneault-Fourrey C."/>
            <person name="LaButti K."/>
            <person name="Lindquist E.A."/>
            <person name="Lipzen A."/>
            <person name="Lundell T."/>
            <person name="Morin E."/>
            <person name="Murat C."/>
            <person name="Riley R."/>
            <person name="Ohm R."/>
            <person name="Sun H."/>
            <person name="Tunlid A."/>
            <person name="Henrissat B."/>
            <person name="Grigoriev I.V."/>
            <person name="Hibbett D.S."/>
            <person name="Martin F."/>
        </authorList>
    </citation>
    <scope>NUCLEOTIDE SEQUENCE [LARGE SCALE GENOMIC DNA]</scope>
    <source>
        <strain evidence="2">Marx 270</strain>
    </source>
</reference>
<keyword evidence="2" id="KW-1185">Reference proteome</keyword>
<gene>
    <name evidence="1" type="ORF">M404DRAFT_324833</name>
</gene>
<accession>A0A0C3JI34</accession>
<reference evidence="1 2" key="1">
    <citation type="submission" date="2014-04" db="EMBL/GenBank/DDBJ databases">
        <authorList>
            <consortium name="DOE Joint Genome Institute"/>
            <person name="Kuo A."/>
            <person name="Kohler A."/>
            <person name="Costa M.D."/>
            <person name="Nagy L.G."/>
            <person name="Floudas D."/>
            <person name="Copeland A."/>
            <person name="Barry K.W."/>
            <person name="Cichocki N."/>
            <person name="Veneault-Fourrey C."/>
            <person name="LaButti K."/>
            <person name="Lindquist E.A."/>
            <person name="Lipzen A."/>
            <person name="Lundell T."/>
            <person name="Morin E."/>
            <person name="Murat C."/>
            <person name="Sun H."/>
            <person name="Tunlid A."/>
            <person name="Henrissat B."/>
            <person name="Grigoriev I.V."/>
            <person name="Hibbett D.S."/>
            <person name="Martin F."/>
            <person name="Nordberg H.P."/>
            <person name="Cantor M.N."/>
            <person name="Hua S.X."/>
        </authorList>
    </citation>
    <scope>NUCLEOTIDE SEQUENCE [LARGE SCALE GENOMIC DNA]</scope>
    <source>
        <strain evidence="1 2">Marx 270</strain>
    </source>
</reference>
<sequence length="208" mass="23214">MLRRVCFAGQCLSMLAIHYRSDARLSPSEPSLNESLYVAPGNISAAQHKDSQGWMAREKDLHTCKPRVAFHDNENGFHASSHGARKPSIHSRRELGPSICSVTEYPELCATEIMKFCSIYSVPLPWRYFGPRKSGKSHVLFFFLHGGDTLQLQIKYITTGWRGAYAPCSRAGCTSRALAVSSMSDSPDSNKTFASLDVTNRIVELDRR</sequence>
<protein>
    <submittedName>
        <fullName evidence="1">Uncharacterized protein</fullName>
    </submittedName>
</protein>
<dbReference type="AlphaFoldDB" id="A0A0C3JI34"/>